<keyword evidence="4" id="KW-1185">Reference proteome</keyword>
<feature type="region of interest" description="Disordered" evidence="1">
    <location>
        <begin position="200"/>
        <end position="228"/>
    </location>
</feature>
<dbReference type="EMBL" id="OU893335">
    <property type="protein sequence ID" value="CAG9791772.1"/>
    <property type="molecule type" value="Genomic_DNA"/>
</dbReference>
<dbReference type="Gene3D" id="3.30.1520.10">
    <property type="entry name" value="Phox-like domain"/>
    <property type="match status" value="1"/>
</dbReference>
<dbReference type="SUPFAM" id="SSF64268">
    <property type="entry name" value="PX domain"/>
    <property type="match status" value="1"/>
</dbReference>
<protein>
    <recommendedName>
        <fullName evidence="2">PX domain-containing protein</fullName>
    </recommendedName>
</protein>
<sequence>MERSELTLSFHNLIKRDEQLYSYTNYAMETPTPTGVHGDCISGFFQGLDSLSPSNDQDFDYSLAVPESLSIIDVDKTDNKDANDVGELMLSVPFRHIHDPPIKFNSVHRKVFIPGLEIKVKFIENERSVTTHLINPNLYTIHLQHGDFTWTIKKRYKHILYLHQQLALYRASLKIPFPTKTHKSRRASFKNTVNTEETAEKVALEALPRSNSKKREGRLKRRKGALPR</sequence>
<organism evidence="3 4">
    <name type="scientific">Diatraea saccharalis</name>
    <name type="common">sugarcane borer</name>
    <dbReference type="NCBI Taxonomy" id="40085"/>
    <lineage>
        <taxon>Eukaryota</taxon>
        <taxon>Metazoa</taxon>
        <taxon>Ecdysozoa</taxon>
        <taxon>Arthropoda</taxon>
        <taxon>Hexapoda</taxon>
        <taxon>Insecta</taxon>
        <taxon>Pterygota</taxon>
        <taxon>Neoptera</taxon>
        <taxon>Endopterygota</taxon>
        <taxon>Lepidoptera</taxon>
        <taxon>Glossata</taxon>
        <taxon>Ditrysia</taxon>
        <taxon>Pyraloidea</taxon>
        <taxon>Crambidae</taxon>
        <taxon>Crambinae</taxon>
        <taxon>Diatraea</taxon>
    </lineage>
</organism>
<reference evidence="3" key="2">
    <citation type="submission" date="2022-10" db="EMBL/GenBank/DDBJ databases">
        <authorList>
            <consortium name="ENA_rothamsted_submissions"/>
            <consortium name="culmorum"/>
            <person name="King R."/>
        </authorList>
    </citation>
    <scope>NUCLEOTIDE SEQUENCE</scope>
</reference>
<evidence type="ECO:0000313" key="3">
    <source>
        <dbReference type="EMBL" id="CAG9791772.1"/>
    </source>
</evidence>
<name>A0A9N9WGD9_9NEOP</name>
<gene>
    <name evidence="3" type="ORF">DIATSA_LOCUS9363</name>
</gene>
<dbReference type="InterPro" id="IPR036871">
    <property type="entry name" value="PX_dom_sf"/>
</dbReference>
<reference evidence="3" key="1">
    <citation type="submission" date="2021-12" db="EMBL/GenBank/DDBJ databases">
        <authorList>
            <person name="King R."/>
        </authorList>
    </citation>
    <scope>NUCLEOTIDE SEQUENCE</scope>
</reference>
<evidence type="ECO:0000313" key="4">
    <source>
        <dbReference type="Proteomes" id="UP001153714"/>
    </source>
</evidence>
<feature type="domain" description="PX" evidence="2">
    <location>
        <begin position="117"/>
        <end position="228"/>
    </location>
</feature>
<dbReference type="InterPro" id="IPR001683">
    <property type="entry name" value="PX_dom"/>
</dbReference>
<dbReference type="OrthoDB" id="7380480at2759"/>
<dbReference type="AlphaFoldDB" id="A0A9N9WGD9"/>
<evidence type="ECO:0000256" key="1">
    <source>
        <dbReference type="SAM" id="MobiDB-lite"/>
    </source>
</evidence>
<dbReference type="Pfam" id="PF00787">
    <property type="entry name" value="PX"/>
    <property type="match status" value="1"/>
</dbReference>
<feature type="compositionally biased region" description="Basic residues" evidence="1">
    <location>
        <begin position="211"/>
        <end position="228"/>
    </location>
</feature>
<dbReference type="PROSITE" id="PS50195">
    <property type="entry name" value="PX"/>
    <property type="match status" value="1"/>
</dbReference>
<dbReference type="GO" id="GO:0035091">
    <property type="term" value="F:phosphatidylinositol binding"/>
    <property type="evidence" value="ECO:0007669"/>
    <property type="project" value="InterPro"/>
</dbReference>
<proteinExistence type="predicted"/>
<dbReference type="Proteomes" id="UP001153714">
    <property type="component" value="Chromosome 4"/>
</dbReference>
<accession>A0A9N9WGD9</accession>
<evidence type="ECO:0000259" key="2">
    <source>
        <dbReference type="PROSITE" id="PS50195"/>
    </source>
</evidence>